<evidence type="ECO:0000313" key="1">
    <source>
        <dbReference type="EMBL" id="SVC93153.1"/>
    </source>
</evidence>
<sequence length="27" mass="3169">RVKTLMGLERFEVDKFCHPNSQSLGIY</sequence>
<feature type="non-terminal residue" evidence="2">
    <location>
        <position position="1"/>
    </location>
</feature>
<accession>A0A383CKM1</accession>
<dbReference type="EMBL" id="UINC01119375">
    <property type="protein sequence ID" value="SVC93153.1"/>
    <property type="molecule type" value="Genomic_DNA"/>
</dbReference>
<dbReference type="EMBL" id="UINC01209551">
    <property type="protein sequence ID" value="SVE32610.1"/>
    <property type="molecule type" value="Genomic_DNA"/>
</dbReference>
<protein>
    <submittedName>
        <fullName evidence="2">Uncharacterized protein</fullName>
    </submittedName>
</protein>
<dbReference type="AlphaFoldDB" id="A0A383CKM1"/>
<reference evidence="2" key="1">
    <citation type="submission" date="2018-05" db="EMBL/GenBank/DDBJ databases">
        <authorList>
            <person name="Lanie J.A."/>
            <person name="Ng W.-L."/>
            <person name="Kazmierczak K.M."/>
            <person name="Andrzejewski T.M."/>
            <person name="Davidsen T.M."/>
            <person name="Wayne K.J."/>
            <person name="Tettelin H."/>
            <person name="Glass J.I."/>
            <person name="Rusch D."/>
            <person name="Podicherti R."/>
            <person name="Tsui H.-C.T."/>
            <person name="Winkler M.E."/>
        </authorList>
    </citation>
    <scope>NUCLEOTIDE SEQUENCE</scope>
</reference>
<gene>
    <name evidence="1" type="ORF">METZ01_LOCUS346007</name>
    <name evidence="2" type="ORF">METZ01_LOCUS485464</name>
</gene>
<proteinExistence type="predicted"/>
<organism evidence="2">
    <name type="scientific">marine metagenome</name>
    <dbReference type="NCBI Taxonomy" id="408172"/>
    <lineage>
        <taxon>unclassified sequences</taxon>
        <taxon>metagenomes</taxon>
        <taxon>ecological metagenomes</taxon>
    </lineage>
</organism>
<name>A0A383CKM1_9ZZZZ</name>
<evidence type="ECO:0000313" key="2">
    <source>
        <dbReference type="EMBL" id="SVE32610.1"/>
    </source>
</evidence>